<dbReference type="PANTHER" id="PTHR30518">
    <property type="entry name" value="ENDOLYTIC MUREIN TRANSGLYCOSYLASE"/>
    <property type="match status" value="1"/>
</dbReference>
<keyword evidence="7" id="KW-0997">Cell inner membrane</keyword>
<evidence type="ECO:0000313" key="8">
    <source>
        <dbReference type="EMBL" id="SFF32585.1"/>
    </source>
</evidence>
<reference evidence="8 9" key="1">
    <citation type="submission" date="2016-10" db="EMBL/GenBank/DDBJ databases">
        <authorList>
            <person name="de Groot N.N."/>
        </authorList>
    </citation>
    <scope>NUCLEOTIDE SEQUENCE [LARGE SCALE GENOMIC DNA]</scope>
    <source>
        <strain evidence="8 9">DSM 23609</strain>
    </source>
</reference>
<proteinExistence type="inferred from homology"/>
<dbReference type="STRING" id="1076937.SAMN04488120_102185"/>
<evidence type="ECO:0000256" key="5">
    <source>
        <dbReference type="ARBA" id="ARBA00023239"/>
    </source>
</evidence>
<organism evidence="8 9">
    <name type="scientific">Fontimonas thermophila</name>
    <dbReference type="NCBI Taxonomy" id="1076937"/>
    <lineage>
        <taxon>Bacteria</taxon>
        <taxon>Pseudomonadati</taxon>
        <taxon>Pseudomonadota</taxon>
        <taxon>Gammaproteobacteria</taxon>
        <taxon>Nevskiales</taxon>
        <taxon>Nevskiaceae</taxon>
        <taxon>Fontimonas</taxon>
    </lineage>
</organism>
<keyword evidence="6 7" id="KW-0961">Cell wall biogenesis/degradation</keyword>
<dbReference type="EMBL" id="FOOC01000002">
    <property type="protein sequence ID" value="SFF32585.1"/>
    <property type="molecule type" value="Genomic_DNA"/>
</dbReference>
<dbReference type="GO" id="GO:0005886">
    <property type="term" value="C:plasma membrane"/>
    <property type="evidence" value="ECO:0007669"/>
    <property type="project" value="UniProtKB-UniRule"/>
</dbReference>
<evidence type="ECO:0000256" key="3">
    <source>
        <dbReference type="ARBA" id="ARBA00022989"/>
    </source>
</evidence>
<dbReference type="HAMAP" id="MF_02065">
    <property type="entry name" value="MltG"/>
    <property type="match status" value="1"/>
</dbReference>
<sequence>MTRPRPFLRRGLRLLLLLATLLVAIAIDALRVLRQPMLLDAEMTLSIEEGEPLATTVERLTTQGALPPWRGALYLRIYARLMGLETRLKAGEYRIVPGLSPVQALDLFVSGKTVLHELRIIEGWTFRQALAALRAHPQIRQTLGQADADAVMAAIGRAGVHPEGRLFPDTYRFARGTADVTLLRRAAEAMERVLAQEWDMRAENLPYQHPDEALIMASIVEKETGVPEERAQIAGVFVRRLQLGMRLQTDPTVIYGLGEKFDGNLRLRDLRTDGDYNTYTRSGLPPTPICLPGRAAIRAALHPQPGKALFFVSRGDGTHVFSETLAEHEAAVRRYQLK</sequence>
<keyword evidence="9" id="KW-1185">Reference proteome</keyword>
<evidence type="ECO:0000256" key="6">
    <source>
        <dbReference type="ARBA" id="ARBA00023316"/>
    </source>
</evidence>
<dbReference type="CDD" id="cd08010">
    <property type="entry name" value="MltG_like"/>
    <property type="match status" value="1"/>
</dbReference>
<dbReference type="OrthoDB" id="9814591at2"/>
<comment type="function">
    <text evidence="7">Functions as a peptidoglycan terminase that cleaves nascent peptidoglycan strands endolytically to terminate their elongation.</text>
</comment>
<dbReference type="Gene3D" id="3.30.1490.480">
    <property type="entry name" value="Endolytic murein transglycosylase"/>
    <property type="match status" value="1"/>
</dbReference>
<dbReference type="Pfam" id="PF02618">
    <property type="entry name" value="YceG"/>
    <property type="match status" value="1"/>
</dbReference>
<accession>A0A1I2HQK3</accession>
<evidence type="ECO:0000256" key="1">
    <source>
        <dbReference type="ARBA" id="ARBA00022475"/>
    </source>
</evidence>
<evidence type="ECO:0000313" key="9">
    <source>
        <dbReference type="Proteomes" id="UP000199771"/>
    </source>
</evidence>
<dbReference type="GO" id="GO:0008932">
    <property type="term" value="F:lytic endotransglycosylase activity"/>
    <property type="evidence" value="ECO:0007669"/>
    <property type="project" value="UniProtKB-UniRule"/>
</dbReference>
<evidence type="ECO:0000256" key="2">
    <source>
        <dbReference type="ARBA" id="ARBA00022692"/>
    </source>
</evidence>
<comment type="similarity">
    <text evidence="7">Belongs to the transglycosylase MltG family.</text>
</comment>
<keyword evidence="5 7" id="KW-0456">Lyase</keyword>
<evidence type="ECO:0000256" key="4">
    <source>
        <dbReference type="ARBA" id="ARBA00023136"/>
    </source>
</evidence>
<dbReference type="Proteomes" id="UP000199771">
    <property type="component" value="Unassembled WGS sequence"/>
</dbReference>
<protein>
    <recommendedName>
        <fullName evidence="7">Endolytic murein transglycosylase</fullName>
        <ecNumber evidence="7">4.2.2.29</ecNumber>
    </recommendedName>
    <alternativeName>
        <fullName evidence="7">Peptidoglycan lytic transglycosylase</fullName>
    </alternativeName>
    <alternativeName>
        <fullName evidence="7">Peptidoglycan polymerization terminase</fullName>
    </alternativeName>
</protein>
<evidence type="ECO:0000256" key="7">
    <source>
        <dbReference type="HAMAP-Rule" id="MF_02065"/>
    </source>
</evidence>
<gene>
    <name evidence="7" type="primary">mltG</name>
    <name evidence="8" type="ORF">SAMN04488120_102185</name>
</gene>
<dbReference type="NCBIfam" id="TIGR00247">
    <property type="entry name" value="endolytic transglycosylase MltG"/>
    <property type="match status" value="1"/>
</dbReference>
<keyword evidence="3 7" id="KW-1133">Transmembrane helix</keyword>
<dbReference type="EC" id="4.2.2.29" evidence="7"/>
<name>A0A1I2HQK3_9GAMM</name>
<keyword evidence="4 7" id="KW-0472">Membrane</keyword>
<dbReference type="InterPro" id="IPR003770">
    <property type="entry name" value="MLTG-like"/>
</dbReference>
<dbReference type="Gene3D" id="3.30.160.60">
    <property type="entry name" value="Classic Zinc Finger"/>
    <property type="match status" value="1"/>
</dbReference>
<dbReference type="RefSeq" id="WP_091531906.1">
    <property type="nucleotide sequence ID" value="NZ_FOOC01000002.1"/>
</dbReference>
<keyword evidence="1 7" id="KW-1003">Cell membrane</keyword>
<dbReference type="AlphaFoldDB" id="A0A1I2HQK3"/>
<comment type="catalytic activity">
    <reaction evidence="7">
        <text>a peptidoglycan chain = a peptidoglycan chain with N-acetyl-1,6-anhydromuramyl-[peptide] at the reducing end + a peptidoglycan chain with N-acetylglucosamine at the non-reducing end.</text>
        <dbReference type="EC" id="4.2.2.29"/>
    </reaction>
</comment>
<feature type="site" description="Important for catalytic activity" evidence="7">
    <location>
        <position position="223"/>
    </location>
</feature>
<keyword evidence="2 7" id="KW-0812">Transmembrane</keyword>
<dbReference type="GO" id="GO:0071555">
    <property type="term" value="P:cell wall organization"/>
    <property type="evidence" value="ECO:0007669"/>
    <property type="project" value="UniProtKB-KW"/>
</dbReference>
<dbReference type="GO" id="GO:0009252">
    <property type="term" value="P:peptidoglycan biosynthetic process"/>
    <property type="evidence" value="ECO:0007669"/>
    <property type="project" value="UniProtKB-UniRule"/>
</dbReference>
<dbReference type="PANTHER" id="PTHR30518:SF2">
    <property type="entry name" value="ENDOLYTIC MUREIN TRANSGLYCOSYLASE"/>
    <property type="match status" value="1"/>
</dbReference>